<evidence type="ECO:0000256" key="1">
    <source>
        <dbReference type="SAM" id="MobiDB-lite"/>
    </source>
</evidence>
<proteinExistence type="predicted"/>
<sequence length="405" mass="44224">MKFDFGLLLLCSLTLLLESCSESNKVSGGTIEDQNALLEKQVNDWYNYGLDLNEAAYARIDGGRLAVLDDGSGARAECTADSASIAMTIQISGSVAVTTLKAEGLEQSCDSAFAEFKTNCDNKSNSEFFSLSEGCKEGAFDAACRVKAIESDSANILITYFSAIATNRCFEMSRNAQNSTGRGVTPSSSSKGGESSSSSSAGGREPLSTISPSDTAITIKYDQTLENYVLQYASSVEQLSFDEHVIAYNGLPSMNCIDFTELTLNVNTMELKSHFVKIEGNDIPQCFPMTAKIMKNRLIEKDGNCQYFITFVDGGGLLTGSVLSHVADGELEFTKVKPSGECVSTDDYFSVFFLIEDCKNEIMSTEPQVTHKTYESEFWKCEDGNYNPNPKANPYGEWFRESLLL</sequence>
<gene>
    <name evidence="2" type="ordered locus">Fisuc_0829</name>
</gene>
<evidence type="ECO:0000313" key="3">
    <source>
        <dbReference type="Proteomes" id="UP000001497"/>
    </source>
</evidence>
<dbReference type="EMBL" id="CP001792">
    <property type="protein sequence ID" value="ACX74438.1"/>
    <property type="molecule type" value="Genomic_DNA"/>
</dbReference>
<keyword evidence="3" id="KW-1185">Reference proteome</keyword>
<feature type="compositionally biased region" description="Low complexity" evidence="1">
    <location>
        <begin position="187"/>
        <end position="203"/>
    </location>
</feature>
<protein>
    <recommendedName>
        <fullName evidence="4">Lipoprotein</fullName>
    </recommendedName>
</protein>
<accession>A0ABN3YSK6</accession>
<feature type="region of interest" description="Disordered" evidence="1">
    <location>
        <begin position="176"/>
        <end position="211"/>
    </location>
</feature>
<dbReference type="Proteomes" id="UP000001497">
    <property type="component" value="Chromosome"/>
</dbReference>
<feature type="compositionally biased region" description="Polar residues" evidence="1">
    <location>
        <begin position="176"/>
        <end position="186"/>
    </location>
</feature>
<evidence type="ECO:0008006" key="4">
    <source>
        <dbReference type="Google" id="ProtNLM"/>
    </source>
</evidence>
<dbReference type="RefSeq" id="WP_015731836.1">
    <property type="nucleotide sequence ID" value="NC_013410.1"/>
</dbReference>
<reference evidence="2" key="1">
    <citation type="submission" date="2009-10" db="EMBL/GenBank/DDBJ databases">
        <title>Complete sequence of Fibrobacter succinogenes subsp. succinogenes S85.</title>
        <authorList>
            <consortium name="US DOE Joint Genome Institute"/>
            <person name="Lucas S."/>
            <person name="Copeland A."/>
            <person name="Lapidus A."/>
            <person name="Glavina del Rio T."/>
            <person name="Tice H."/>
            <person name="Bruce D."/>
            <person name="Goodwin L."/>
            <person name="Pitluck S."/>
            <person name="Chertkov O."/>
            <person name="Detter J.C."/>
            <person name="Han C."/>
            <person name="Tapia R."/>
            <person name="Larimer F."/>
            <person name="Land M."/>
            <person name="Hauser L."/>
            <person name="Kyrpides N."/>
            <person name="Mikhailova N."/>
            <person name="Weimer P.J."/>
            <person name="Stevenson D.M."/>
            <person name="Boyum J."/>
            <person name="Brumm P.I."/>
            <person name="Mead D."/>
        </authorList>
    </citation>
    <scope>NUCLEOTIDE SEQUENCE [LARGE SCALE GENOMIC DNA]</scope>
    <source>
        <strain evidence="2">S85</strain>
    </source>
</reference>
<evidence type="ECO:0000313" key="2">
    <source>
        <dbReference type="EMBL" id="ACX74438.1"/>
    </source>
</evidence>
<organism evidence="2 3">
    <name type="scientific">Fibrobacter succinogenes (strain ATCC 19169 / S85)</name>
    <dbReference type="NCBI Taxonomy" id="59374"/>
    <lineage>
        <taxon>Bacteria</taxon>
        <taxon>Pseudomonadati</taxon>
        <taxon>Fibrobacterota</taxon>
        <taxon>Fibrobacteria</taxon>
        <taxon>Fibrobacterales</taxon>
        <taxon>Fibrobacteraceae</taxon>
        <taxon>Fibrobacter</taxon>
    </lineage>
</organism>
<name>A0ABN3YSK6_FIBSS</name>